<protein>
    <submittedName>
        <fullName evidence="2">Type IV pilus biogenesis protein PilM</fullName>
    </submittedName>
</protein>
<sequence length="358" mass="38717">MQFDFFKAKSPPLIGVDISTSAIKMVEVSDAGRGLYRIERYTIEPLPKDAVVDGNIAKLDEVADAIRRAWKDMGSRAKHVALALPAAAVITKKIILPADLPEQELESQVEAEANQSIPFALDEVNLDFQILGSAPNNPGEVEVLLAASRKEKVEDRVAAAEAAGLKVLVMDMESNASQTAYEAMTHMLPDEGRGQTVALIDIGAATMHIMVFVDGQMMYQREQSFGGNQLTQEIQRRYGMSIEEAEKAKRGGNLPESYEPEVLEPFTDTVALEISRALQLFFTSTPYSKVDHIVLAGGCAAIPGLDEKVAGRTQASTMVANPFANMAVSNKVQPGRLALDAPALIVACGLAMRRFDPA</sequence>
<dbReference type="InterPro" id="IPR003494">
    <property type="entry name" value="SHS2_FtsA"/>
</dbReference>
<proteinExistence type="predicted"/>
<name>A0A401JCL4_9PROT</name>
<dbReference type="PANTHER" id="PTHR32432:SF3">
    <property type="entry name" value="ETHANOLAMINE UTILIZATION PROTEIN EUTJ"/>
    <property type="match status" value="1"/>
</dbReference>
<evidence type="ECO:0000313" key="3">
    <source>
        <dbReference type="Proteomes" id="UP000286806"/>
    </source>
</evidence>
<evidence type="ECO:0000313" key="2">
    <source>
        <dbReference type="EMBL" id="GBL45337.1"/>
    </source>
</evidence>
<dbReference type="InterPro" id="IPR050696">
    <property type="entry name" value="FtsA/MreB"/>
</dbReference>
<evidence type="ECO:0000259" key="1">
    <source>
        <dbReference type="SMART" id="SM00842"/>
    </source>
</evidence>
<dbReference type="RefSeq" id="WP_124704167.1">
    <property type="nucleotide sequence ID" value="NZ_BGOW01000010.1"/>
</dbReference>
<dbReference type="InterPro" id="IPR005883">
    <property type="entry name" value="PilM"/>
</dbReference>
<dbReference type="SUPFAM" id="SSF53067">
    <property type="entry name" value="Actin-like ATPase domain"/>
    <property type="match status" value="2"/>
</dbReference>
<dbReference type="OrthoDB" id="9773403at2"/>
<dbReference type="Gene3D" id="3.30.420.40">
    <property type="match status" value="2"/>
</dbReference>
<reference evidence="2 3" key="1">
    <citation type="journal article" date="2019" name="Front. Microbiol.">
        <title>Genomes of Neutrophilic Sulfur-Oxidizing Chemolithoautotrophs Representing 9 Proteobacterial Species From 8 Genera.</title>
        <authorList>
            <person name="Watanabe T."/>
            <person name="Kojima H."/>
            <person name="Umezawa K."/>
            <person name="Hori C."/>
            <person name="Takasuka T.E."/>
            <person name="Kato Y."/>
            <person name="Fukui M."/>
        </authorList>
    </citation>
    <scope>NUCLEOTIDE SEQUENCE [LARGE SCALE GENOMIC DNA]</scope>
    <source>
        <strain evidence="2 3">TTN</strain>
    </source>
</reference>
<gene>
    <name evidence="2" type="ORF">SFMTTN_1144</name>
</gene>
<dbReference type="EMBL" id="BGOW01000010">
    <property type="protein sequence ID" value="GBL45337.1"/>
    <property type="molecule type" value="Genomic_DNA"/>
</dbReference>
<organism evidence="2 3">
    <name type="scientific">Sulfuriferula multivorans</name>
    <dbReference type="NCBI Taxonomy" id="1559896"/>
    <lineage>
        <taxon>Bacteria</taxon>
        <taxon>Pseudomonadati</taxon>
        <taxon>Pseudomonadota</taxon>
        <taxon>Betaproteobacteria</taxon>
        <taxon>Nitrosomonadales</taxon>
        <taxon>Sulfuricellaceae</taxon>
        <taxon>Sulfuriferula</taxon>
    </lineage>
</organism>
<dbReference type="NCBIfam" id="TIGR01175">
    <property type="entry name" value="pilM"/>
    <property type="match status" value="1"/>
</dbReference>
<feature type="domain" description="SHS2" evidence="1">
    <location>
        <begin position="13"/>
        <end position="181"/>
    </location>
</feature>
<dbReference type="PANTHER" id="PTHR32432">
    <property type="entry name" value="CELL DIVISION PROTEIN FTSA-RELATED"/>
    <property type="match status" value="1"/>
</dbReference>
<comment type="caution">
    <text evidence="2">The sequence shown here is derived from an EMBL/GenBank/DDBJ whole genome shotgun (WGS) entry which is preliminary data.</text>
</comment>
<dbReference type="AlphaFoldDB" id="A0A401JCL4"/>
<dbReference type="Proteomes" id="UP000286806">
    <property type="component" value="Unassembled WGS sequence"/>
</dbReference>
<dbReference type="SMART" id="SM00842">
    <property type="entry name" value="FtsA"/>
    <property type="match status" value="1"/>
</dbReference>
<keyword evidence="3" id="KW-1185">Reference proteome</keyword>
<dbReference type="GO" id="GO:0051301">
    <property type="term" value="P:cell division"/>
    <property type="evidence" value="ECO:0007669"/>
    <property type="project" value="InterPro"/>
</dbReference>
<dbReference type="Pfam" id="PF11104">
    <property type="entry name" value="PilM_2"/>
    <property type="match status" value="1"/>
</dbReference>
<dbReference type="PIRSF" id="PIRSF019169">
    <property type="entry name" value="PilM"/>
    <property type="match status" value="1"/>
</dbReference>
<dbReference type="CDD" id="cd24049">
    <property type="entry name" value="ASKHA_NBD_PilM"/>
    <property type="match status" value="1"/>
</dbReference>
<accession>A0A401JCL4</accession>
<dbReference type="InterPro" id="IPR043129">
    <property type="entry name" value="ATPase_NBD"/>
</dbReference>
<dbReference type="Gene3D" id="3.30.1490.300">
    <property type="match status" value="1"/>
</dbReference>